<proteinExistence type="predicted"/>
<name>C4FHH5_9AQUI</name>
<gene>
    <name evidence="1" type="ORF">SULYE_0003</name>
</gene>
<sequence>MRRLKIFWILLVFMLFILPVQGFEEKKEYTPEEIIKVLHDAGYNYCSDENMDGTVWGAIVQRYGLEKFIFPSEYWNKKQEKDENNLEDKLVKTGLILEGTPDAFSYQSYIIFRNYKIINTKFINIKNVNLKIVKVSYTKIGKFHIGILYHSKKGCKAGFCFEKGKEIIDYYFIKTDKGWRLFFPSAKITKIDLYLLPVPVCAIIKQYKVVYLQAADEDPQNYISEVIPDIITPKIKKEILTVIKELEKIKKEVKKCQRKQTYQTKLTTMSN</sequence>
<dbReference type="RefSeq" id="WP_007545335.1">
    <property type="nucleotide sequence ID" value="NZ_ABZS01000001.1"/>
</dbReference>
<reference evidence="1 2" key="1">
    <citation type="submission" date="2009-04" db="EMBL/GenBank/DDBJ databases">
        <authorList>
            <person name="Reysenbach A.-L."/>
            <person name="Heidelberg J.F."/>
            <person name="Nelson W.C."/>
        </authorList>
    </citation>
    <scope>NUCLEOTIDE SEQUENCE [LARGE SCALE GENOMIC DNA]</scope>
    <source>
        <strain evidence="1 2">SS-5</strain>
    </source>
</reference>
<dbReference type="EMBL" id="ABZS01000001">
    <property type="protein sequence ID" value="EEP61454.1"/>
    <property type="molecule type" value="Genomic_DNA"/>
</dbReference>
<protein>
    <submittedName>
        <fullName evidence="1">Uncharacterized protein</fullName>
    </submittedName>
</protein>
<keyword evidence="2" id="KW-1185">Reference proteome</keyword>
<comment type="caution">
    <text evidence="1">The sequence shown here is derived from an EMBL/GenBank/DDBJ whole genome shotgun (WGS) entry which is preliminary data.</text>
</comment>
<accession>C4FHH5</accession>
<dbReference type="AlphaFoldDB" id="C4FHH5"/>
<dbReference type="Proteomes" id="UP000005540">
    <property type="component" value="Unassembled WGS sequence"/>
</dbReference>
<organism evidence="1 2">
    <name type="scientific">Sulfurihydrogenibium yellowstonense SS-5</name>
    <dbReference type="NCBI Taxonomy" id="432331"/>
    <lineage>
        <taxon>Bacteria</taxon>
        <taxon>Pseudomonadati</taxon>
        <taxon>Aquificota</taxon>
        <taxon>Aquificia</taxon>
        <taxon>Aquificales</taxon>
        <taxon>Hydrogenothermaceae</taxon>
        <taxon>Sulfurihydrogenibium</taxon>
    </lineage>
</organism>
<evidence type="ECO:0000313" key="2">
    <source>
        <dbReference type="Proteomes" id="UP000005540"/>
    </source>
</evidence>
<evidence type="ECO:0000313" key="1">
    <source>
        <dbReference type="EMBL" id="EEP61454.1"/>
    </source>
</evidence>